<dbReference type="NCBIfam" id="TIGR00254">
    <property type="entry name" value="GGDEF"/>
    <property type="match status" value="1"/>
</dbReference>
<dbReference type="PANTHER" id="PTHR45138:SF9">
    <property type="entry name" value="DIGUANYLATE CYCLASE DGCM-RELATED"/>
    <property type="match status" value="1"/>
</dbReference>
<dbReference type="Gene3D" id="3.30.450.20">
    <property type="entry name" value="PAS domain"/>
    <property type="match status" value="1"/>
</dbReference>
<organism evidence="5 6">
    <name type="scientific">Amphritea pacifica</name>
    <dbReference type="NCBI Taxonomy" id="2811233"/>
    <lineage>
        <taxon>Bacteria</taxon>
        <taxon>Pseudomonadati</taxon>
        <taxon>Pseudomonadota</taxon>
        <taxon>Gammaproteobacteria</taxon>
        <taxon>Oceanospirillales</taxon>
        <taxon>Oceanospirillaceae</taxon>
        <taxon>Amphritea</taxon>
    </lineage>
</organism>
<dbReference type="InterPro" id="IPR050469">
    <property type="entry name" value="Diguanylate_Cyclase"/>
</dbReference>
<feature type="domain" description="PAC" evidence="3">
    <location>
        <begin position="98"/>
        <end position="150"/>
    </location>
</feature>
<name>A0ABS2W5F1_9GAMM</name>
<dbReference type="SUPFAM" id="SSF55073">
    <property type="entry name" value="Nucleotide cyclase"/>
    <property type="match status" value="1"/>
</dbReference>
<gene>
    <name evidence="5" type="ORF">JW498_06210</name>
</gene>
<dbReference type="InterPro" id="IPR043128">
    <property type="entry name" value="Rev_trsase/Diguanyl_cyclase"/>
</dbReference>
<protein>
    <recommendedName>
        <fullName evidence="1">diguanylate cyclase</fullName>
        <ecNumber evidence="1">2.7.7.65</ecNumber>
    </recommendedName>
</protein>
<dbReference type="Gene3D" id="3.30.70.270">
    <property type="match status" value="1"/>
</dbReference>
<accession>A0ABS2W5F1</accession>
<dbReference type="Proteomes" id="UP000760472">
    <property type="component" value="Unassembled WGS sequence"/>
</dbReference>
<evidence type="ECO:0000313" key="6">
    <source>
        <dbReference type="Proteomes" id="UP000760472"/>
    </source>
</evidence>
<evidence type="ECO:0000259" key="4">
    <source>
        <dbReference type="PROSITE" id="PS50887"/>
    </source>
</evidence>
<dbReference type="CDD" id="cd01949">
    <property type="entry name" value="GGDEF"/>
    <property type="match status" value="1"/>
</dbReference>
<dbReference type="Pfam" id="PF00990">
    <property type="entry name" value="GGDEF"/>
    <property type="match status" value="1"/>
</dbReference>
<dbReference type="EC" id="2.7.7.65" evidence="1"/>
<feature type="domain" description="GGDEF" evidence="4">
    <location>
        <begin position="189"/>
        <end position="319"/>
    </location>
</feature>
<evidence type="ECO:0000256" key="1">
    <source>
        <dbReference type="ARBA" id="ARBA00012528"/>
    </source>
</evidence>
<dbReference type="InterPro" id="IPR000160">
    <property type="entry name" value="GGDEF_dom"/>
</dbReference>
<dbReference type="InterPro" id="IPR035965">
    <property type="entry name" value="PAS-like_dom_sf"/>
</dbReference>
<evidence type="ECO:0000259" key="3">
    <source>
        <dbReference type="PROSITE" id="PS50113"/>
    </source>
</evidence>
<dbReference type="EMBL" id="JAFFZP010000007">
    <property type="protein sequence ID" value="MBN0986948.1"/>
    <property type="molecule type" value="Genomic_DNA"/>
</dbReference>
<comment type="caution">
    <text evidence="5">The sequence shown here is derived from an EMBL/GenBank/DDBJ whole genome shotgun (WGS) entry which is preliminary data.</text>
</comment>
<reference evidence="5 6" key="1">
    <citation type="submission" date="2021-02" db="EMBL/GenBank/DDBJ databases">
        <title>A novel species of genus Amphritea isolated from a fishpond in China.</title>
        <authorList>
            <person name="Lu H."/>
        </authorList>
    </citation>
    <scope>NUCLEOTIDE SEQUENCE [LARGE SCALE GENOMIC DNA]</scope>
    <source>
        <strain evidence="5 6">RP18W</strain>
    </source>
</reference>
<dbReference type="PANTHER" id="PTHR45138">
    <property type="entry name" value="REGULATORY COMPONENTS OF SENSORY TRANSDUCTION SYSTEM"/>
    <property type="match status" value="1"/>
</dbReference>
<sequence>MSKKKLDGIGIGNLLDNIPIPAFIINTQHVITHWNVSLEIASGLSSRDVVGTRDQWRPFYKSKRPTMADLIVAGVNIPELDQFYAAKYHPSDVLQGAFMAEDFFPDIGKEGEWLSFTASPIKDENGIIIGAIETLVVITDRKKAEFELTEREQRYRELSQVDDLTQLYNARHFYHELEHELERSCRYKQPLSLCMLDLDFFKGVNDRFGHPFGDQVLRKLGFLIQSHLRCIDSAYRYGGEEFAIIMPQVEIYEAFTAVERLRLELSEVDFRTGSGQVINVSLSAGLVQAQASDSKESLVAKADKALYRAKGGGRNRTCF</sequence>
<evidence type="ECO:0000256" key="2">
    <source>
        <dbReference type="ARBA" id="ARBA00034247"/>
    </source>
</evidence>
<dbReference type="SUPFAM" id="SSF55785">
    <property type="entry name" value="PYP-like sensor domain (PAS domain)"/>
    <property type="match status" value="1"/>
</dbReference>
<dbReference type="InterPro" id="IPR000700">
    <property type="entry name" value="PAS-assoc_C"/>
</dbReference>
<comment type="catalytic activity">
    <reaction evidence="2">
        <text>2 GTP = 3',3'-c-di-GMP + 2 diphosphate</text>
        <dbReference type="Rhea" id="RHEA:24898"/>
        <dbReference type="ChEBI" id="CHEBI:33019"/>
        <dbReference type="ChEBI" id="CHEBI:37565"/>
        <dbReference type="ChEBI" id="CHEBI:58805"/>
        <dbReference type="EC" id="2.7.7.65"/>
    </reaction>
</comment>
<dbReference type="PROSITE" id="PS50113">
    <property type="entry name" value="PAC"/>
    <property type="match status" value="1"/>
</dbReference>
<evidence type="ECO:0000313" key="5">
    <source>
        <dbReference type="EMBL" id="MBN0986948.1"/>
    </source>
</evidence>
<keyword evidence="6" id="KW-1185">Reference proteome</keyword>
<proteinExistence type="predicted"/>
<dbReference type="SMART" id="SM00267">
    <property type="entry name" value="GGDEF"/>
    <property type="match status" value="1"/>
</dbReference>
<dbReference type="RefSeq" id="WP_205208842.1">
    <property type="nucleotide sequence ID" value="NZ_JAFFZO010000002.1"/>
</dbReference>
<dbReference type="InterPro" id="IPR029787">
    <property type="entry name" value="Nucleotide_cyclase"/>
</dbReference>
<dbReference type="PROSITE" id="PS50887">
    <property type="entry name" value="GGDEF"/>
    <property type="match status" value="1"/>
</dbReference>